<evidence type="ECO:0000313" key="1">
    <source>
        <dbReference type="EMBL" id="OIR07295.1"/>
    </source>
</evidence>
<sequence>MKDKPCLLAWITCDAVHIDPLTGKHTILGAFSHIRSARYPMTYPFMVWFITVTGCTSGEHKLKISMGMNPSNVTPLMERPFQAQDPLQRVNLINEVANLSFPKPGEYSIVVEVDGETLLVTNLILTD</sequence>
<gene>
    <name evidence="1" type="ORF">GALL_105510</name>
</gene>
<reference evidence="1" key="1">
    <citation type="submission" date="2016-10" db="EMBL/GenBank/DDBJ databases">
        <title>Sequence of Gallionella enrichment culture.</title>
        <authorList>
            <person name="Poehlein A."/>
            <person name="Muehling M."/>
            <person name="Daniel R."/>
        </authorList>
    </citation>
    <scope>NUCLEOTIDE SEQUENCE</scope>
</reference>
<dbReference type="Pfam" id="PF22091">
    <property type="entry name" value="DUF6941"/>
    <property type="match status" value="1"/>
</dbReference>
<accession>A0A1J5SFV6</accession>
<protein>
    <submittedName>
        <fullName evidence="1">Uncharacterized protein</fullName>
    </submittedName>
</protein>
<dbReference type="InterPro" id="IPR054221">
    <property type="entry name" value="DUF6941"/>
</dbReference>
<organism evidence="1">
    <name type="scientific">mine drainage metagenome</name>
    <dbReference type="NCBI Taxonomy" id="410659"/>
    <lineage>
        <taxon>unclassified sequences</taxon>
        <taxon>metagenomes</taxon>
        <taxon>ecological metagenomes</taxon>
    </lineage>
</organism>
<dbReference type="EMBL" id="MLJW01000038">
    <property type="protein sequence ID" value="OIR07295.1"/>
    <property type="molecule type" value="Genomic_DNA"/>
</dbReference>
<name>A0A1J5SFV6_9ZZZZ</name>
<dbReference type="AlphaFoldDB" id="A0A1J5SFV6"/>
<proteinExistence type="predicted"/>
<comment type="caution">
    <text evidence="1">The sequence shown here is derived from an EMBL/GenBank/DDBJ whole genome shotgun (WGS) entry which is preliminary data.</text>
</comment>